<sequence>MLQIPGVLRIERAKSDPHRPSALDRLCLDKILRIPKVLYLAIVGKEEDKAKLTAQSSDTLDSQKMSDKNTHSDPSLEVVTMLRWVLYGLKAHQILRNMNYESSNNEDLNDGKGMLTPFAIIEAMSSRHRQKRALVTRVD</sequence>
<organism evidence="2 3">
    <name type="scientific">Amborella trichopoda</name>
    <dbReference type="NCBI Taxonomy" id="13333"/>
    <lineage>
        <taxon>Eukaryota</taxon>
        <taxon>Viridiplantae</taxon>
        <taxon>Streptophyta</taxon>
        <taxon>Embryophyta</taxon>
        <taxon>Tracheophyta</taxon>
        <taxon>Spermatophyta</taxon>
        <taxon>Magnoliopsida</taxon>
        <taxon>Amborellales</taxon>
        <taxon>Amborellaceae</taxon>
        <taxon>Amborella</taxon>
    </lineage>
</organism>
<name>W1PC59_AMBTC</name>
<feature type="compositionally biased region" description="Polar residues" evidence="1">
    <location>
        <begin position="53"/>
        <end position="63"/>
    </location>
</feature>
<dbReference type="HOGENOM" id="CLU_1847812_0_0_1"/>
<reference evidence="3" key="1">
    <citation type="journal article" date="2013" name="Science">
        <title>The Amborella genome and the evolution of flowering plants.</title>
        <authorList>
            <consortium name="Amborella Genome Project"/>
        </authorList>
    </citation>
    <scope>NUCLEOTIDE SEQUENCE [LARGE SCALE GENOMIC DNA]</scope>
</reference>
<dbReference type="AlphaFoldDB" id="W1PC59"/>
<dbReference type="Gramene" id="ERN04625">
    <property type="protein sequence ID" value="ERN04625"/>
    <property type="gene ID" value="AMTR_s00075p00192670"/>
</dbReference>
<evidence type="ECO:0000313" key="3">
    <source>
        <dbReference type="Proteomes" id="UP000017836"/>
    </source>
</evidence>
<feature type="region of interest" description="Disordered" evidence="1">
    <location>
        <begin position="50"/>
        <end position="73"/>
    </location>
</feature>
<evidence type="ECO:0000256" key="1">
    <source>
        <dbReference type="SAM" id="MobiDB-lite"/>
    </source>
</evidence>
<gene>
    <name evidence="2" type="ORF">AMTR_s00075p00192670</name>
</gene>
<evidence type="ECO:0000313" key="2">
    <source>
        <dbReference type="EMBL" id="ERN04625.1"/>
    </source>
</evidence>
<proteinExistence type="predicted"/>
<accession>W1PC59</accession>
<protein>
    <submittedName>
        <fullName evidence="2">Uncharacterized protein</fullName>
    </submittedName>
</protein>
<dbReference type="Proteomes" id="UP000017836">
    <property type="component" value="Unassembled WGS sequence"/>
</dbReference>
<keyword evidence="3" id="KW-1185">Reference proteome</keyword>
<dbReference type="EMBL" id="KI394195">
    <property type="protein sequence ID" value="ERN04625.1"/>
    <property type="molecule type" value="Genomic_DNA"/>
</dbReference>